<evidence type="ECO:0000313" key="5">
    <source>
        <dbReference type="EMBL" id="KAK4754688.1"/>
    </source>
</evidence>
<organism evidence="5 6">
    <name type="scientific">Trapa incisa</name>
    <dbReference type="NCBI Taxonomy" id="236973"/>
    <lineage>
        <taxon>Eukaryota</taxon>
        <taxon>Viridiplantae</taxon>
        <taxon>Streptophyta</taxon>
        <taxon>Embryophyta</taxon>
        <taxon>Tracheophyta</taxon>
        <taxon>Spermatophyta</taxon>
        <taxon>Magnoliopsida</taxon>
        <taxon>eudicotyledons</taxon>
        <taxon>Gunneridae</taxon>
        <taxon>Pentapetalae</taxon>
        <taxon>rosids</taxon>
        <taxon>malvids</taxon>
        <taxon>Myrtales</taxon>
        <taxon>Lythraceae</taxon>
        <taxon>Trapa</taxon>
    </lineage>
</organism>
<proteinExistence type="predicted"/>
<dbReference type="Pfam" id="PF14363">
    <property type="entry name" value="AAA_assoc"/>
    <property type="match status" value="1"/>
</dbReference>
<accession>A0AAN7K073</accession>
<sequence>MTSSPSPFDPSWWPPSTASSRAKPTNSLVMDEFSNGLTRNHIFEAAEVYLSTKIGPHVDRLKVDKCYNKKQVSIRLEKNERLTDSYQGIQLDWKFLSVEQESTGGRHHRDVSARQASTDGNSRRSFELTFEERHKETILSSYIPFIQDRAK</sequence>
<dbReference type="EMBL" id="JAXIOK010000015">
    <property type="protein sequence ID" value="KAK4754688.1"/>
    <property type="molecule type" value="Genomic_DNA"/>
</dbReference>
<evidence type="ECO:0000256" key="1">
    <source>
        <dbReference type="ARBA" id="ARBA00022801"/>
    </source>
</evidence>
<dbReference type="Proteomes" id="UP001345219">
    <property type="component" value="Chromosome 2"/>
</dbReference>
<name>A0AAN7K073_9MYRT</name>
<feature type="domain" description="AAA-type ATPase N-terminal" evidence="4">
    <location>
        <begin position="22"/>
        <end position="96"/>
    </location>
</feature>
<evidence type="ECO:0000259" key="4">
    <source>
        <dbReference type="Pfam" id="PF14363"/>
    </source>
</evidence>
<feature type="region of interest" description="Disordered" evidence="3">
    <location>
        <begin position="1"/>
        <end position="24"/>
    </location>
</feature>
<keyword evidence="2" id="KW-0547">Nucleotide-binding</keyword>
<dbReference type="PANTHER" id="PTHR23070">
    <property type="entry name" value="BCS1 AAA-TYPE ATPASE"/>
    <property type="match status" value="1"/>
</dbReference>
<dbReference type="GO" id="GO:0016787">
    <property type="term" value="F:hydrolase activity"/>
    <property type="evidence" value="ECO:0007669"/>
    <property type="project" value="UniProtKB-KW"/>
</dbReference>
<keyword evidence="1" id="KW-0378">Hydrolase</keyword>
<protein>
    <recommendedName>
        <fullName evidence="4">AAA-type ATPase N-terminal domain-containing protein</fullName>
    </recommendedName>
</protein>
<keyword evidence="2" id="KW-0067">ATP-binding</keyword>
<comment type="caution">
    <text evidence="5">The sequence shown here is derived from an EMBL/GenBank/DDBJ whole genome shotgun (WGS) entry which is preliminary data.</text>
</comment>
<dbReference type="InterPro" id="IPR050747">
    <property type="entry name" value="Mitochondrial_chaperone_BCS1"/>
</dbReference>
<gene>
    <name evidence="5" type="ORF">SAY87_002792</name>
</gene>
<dbReference type="InterPro" id="IPR025753">
    <property type="entry name" value="AAA_N_dom"/>
</dbReference>
<reference evidence="5 6" key="1">
    <citation type="journal article" date="2023" name="Hortic Res">
        <title>Pangenome of water caltrop reveals structural variations and asymmetric subgenome divergence after allopolyploidization.</title>
        <authorList>
            <person name="Zhang X."/>
            <person name="Chen Y."/>
            <person name="Wang L."/>
            <person name="Yuan Y."/>
            <person name="Fang M."/>
            <person name="Shi L."/>
            <person name="Lu R."/>
            <person name="Comes H.P."/>
            <person name="Ma Y."/>
            <person name="Chen Y."/>
            <person name="Huang G."/>
            <person name="Zhou Y."/>
            <person name="Zheng Z."/>
            <person name="Qiu Y."/>
        </authorList>
    </citation>
    <scope>NUCLEOTIDE SEQUENCE [LARGE SCALE GENOMIC DNA]</scope>
    <source>
        <tissue evidence="5">Roots</tissue>
    </source>
</reference>
<evidence type="ECO:0000256" key="2">
    <source>
        <dbReference type="ARBA" id="ARBA00022840"/>
    </source>
</evidence>
<dbReference type="GO" id="GO:0005524">
    <property type="term" value="F:ATP binding"/>
    <property type="evidence" value="ECO:0007669"/>
    <property type="project" value="UniProtKB-KW"/>
</dbReference>
<evidence type="ECO:0000313" key="6">
    <source>
        <dbReference type="Proteomes" id="UP001345219"/>
    </source>
</evidence>
<feature type="compositionally biased region" description="Low complexity" evidence="3">
    <location>
        <begin position="1"/>
        <end position="16"/>
    </location>
</feature>
<dbReference type="AlphaFoldDB" id="A0AAN7K073"/>
<evidence type="ECO:0000256" key="3">
    <source>
        <dbReference type="SAM" id="MobiDB-lite"/>
    </source>
</evidence>
<keyword evidence="6" id="KW-1185">Reference proteome</keyword>